<evidence type="ECO:0000313" key="3">
    <source>
        <dbReference type="Proteomes" id="UP000061018"/>
    </source>
</evidence>
<evidence type="ECO:0000256" key="1">
    <source>
        <dbReference type="SAM" id="MobiDB-lite"/>
    </source>
</evidence>
<dbReference type="EMBL" id="CP012382">
    <property type="protein sequence ID" value="AKZ59529.1"/>
    <property type="molecule type" value="Genomic_DNA"/>
</dbReference>
<feature type="compositionally biased region" description="Pro residues" evidence="1">
    <location>
        <begin position="86"/>
        <end position="98"/>
    </location>
</feature>
<sequence>MVPNWRKKGRRSGPAPRTRGDGPRVENRIGVRRVCSPHPRGWSRHRHGVRVLTPLLPAPAGMVPKLRGPRRNVGTAPRTRGDGLPCPAPTCPRRPCSPHPRGWSPRPRSSGRDRRLLPAPAGMVPAWAGSFRWSGPAPRTRGDGPSEWTQEAADLLCSPHPQGWSQVHGRQHRGRVPAPRTRGDGPSAVPSAFTVQPCSPRPAGMGSGPAEEAMPLTPTPLGSRSLWRHPAGAYMAGRTPADGIAVVRMDRLAGRGRGSGCGPGFRLPPSAGGSPYCRRRGRVSRQHRPVVVEGEQLLPRSGPAVELFSPVRIAVVEGPASPPAGLGLTPAALLPTASARLANHFVRNGVDGWPRW</sequence>
<reference evidence="3" key="1">
    <citation type="journal article" date="2015" name="J. Biotechnol.">
        <title>Complete genome sequence of Streptomyces ambofaciens ATCC 23877, the spiramycin producer.</title>
        <authorList>
            <person name="Thibessard A."/>
            <person name="Haas D."/>
            <person name="Gerbaud C."/>
            <person name="Aigle B."/>
            <person name="Lautru S."/>
            <person name="Pernodet J.L."/>
            <person name="Leblond P."/>
        </authorList>
    </citation>
    <scope>NUCLEOTIDE SEQUENCE [LARGE SCALE GENOMIC DNA]</scope>
    <source>
        <strain evidence="3">ATCC 23877 / 3486 / DSM 40053 / JCM 4204 / NBRC 12836 / NRRL B-2516</strain>
    </source>
</reference>
<feature type="region of interest" description="Disordered" evidence="1">
    <location>
        <begin position="61"/>
        <end position="147"/>
    </location>
</feature>
<dbReference type="AlphaFoldDB" id="A0A0K2B2P1"/>
<dbReference type="AntiFam" id="ANF00057">
    <property type="entry name" value="Translation of E. coli type CRISPR repeat"/>
</dbReference>
<feature type="compositionally biased region" description="Basic and acidic residues" evidence="1">
    <location>
        <begin position="18"/>
        <end position="29"/>
    </location>
</feature>
<feature type="compositionally biased region" description="Low complexity" evidence="1">
    <location>
        <begin position="99"/>
        <end position="108"/>
    </location>
</feature>
<gene>
    <name evidence="2" type="ORF">SAM23877_6484</name>
</gene>
<protein>
    <submittedName>
        <fullName evidence="2">Uncharacterized protein</fullName>
    </submittedName>
</protein>
<feature type="region of interest" description="Disordered" evidence="1">
    <location>
        <begin position="1"/>
        <end position="29"/>
    </location>
</feature>
<feature type="compositionally biased region" description="Basic residues" evidence="1">
    <location>
        <begin position="1"/>
        <end position="11"/>
    </location>
</feature>
<evidence type="ECO:0000313" key="2">
    <source>
        <dbReference type="EMBL" id="AKZ59529.1"/>
    </source>
</evidence>
<organism evidence="2 3">
    <name type="scientific">Streptomyces ambofaciens (strain ATCC 23877 / 3486 / DSM 40053 / JCM 4204 / NBRC 12836 / NRRL B-2516)</name>
    <dbReference type="NCBI Taxonomy" id="278992"/>
    <lineage>
        <taxon>Bacteria</taxon>
        <taxon>Bacillati</taxon>
        <taxon>Actinomycetota</taxon>
        <taxon>Actinomycetes</taxon>
        <taxon>Kitasatosporales</taxon>
        <taxon>Streptomycetaceae</taxon>
        <taxon>Streptomyces</taxon>
    </lineage>
</organism>
<dbReference type="Proteomes" id="UP000061018">
    <property type="component" value="Chromosome"/>
</dbReference>
<proteinExistence type="predicted"/>
<feature type="region of interest" description="Disordered" evidence="1">
    <location>
        <begin position="163"/>
        <end position="209"/>
    </location>
</feature>
<accession>A0A0K2B2P1</accession>
<name>A0A0K2B2P1_STRA7</name>
<dbReference type="KEGG" id="samb:SAM23877_6484"/>